<protein>
    <submittedName>
        <fullName evidence="2">Beta-mannosidase</fullName>
        <ecNumber evidence="2">3.2.1.25</ecNumber>
    </submittedName>
</protein>
<dbReference type="Gene3D" id="3.20.20.80">
    <property type="entry name" value="Glycosidases"/>
    <property type="match status" value="1"/>
</dbReference>
<proteinExistence type="predicted"/>
<dbReference type="RefSeq" id="WP_307160268.1">
    <property type="nucleotide sequence ID" value="NZ_JAUSWH010000024.1"/>
</dbReference>
<dbReference type="InterPro" id="IPR036156">
    <property type="entry name" value="Beta-gal/glucu_dom_sf"/>
</dbReference>
<dbReference type="InterPro" id="IPR017853">
    <property type="entry name" value="GH"/>
</dbReference>
<organism evidence="2 3">
    <name type="scientific">Rhizobium paknamense</name>
    <dbReference type="NCBI Taxonomy" id="1206817"/>
    <lineage>
        <taxon>Bacteria</taxon>
        <taxon>Pseudomonadati</taxon>
        <taxon>Pseudomonadota</taxon>
        <taxon>Alphaproteobacteria</taxon>
        <taxon>Hyphomicrobiales</taxon>
        <taxon>Rhizobiaceae</taxon>
        <taxon>Rhizobium/Agrobacterium group</taxon>
        <taxon>Rhizobium</taxon>
    </lineage>
</organism>
<name>A0ABU0IIS0_9HYPH</name>
<dbReference type="EC" id="3.2.1.25" evidence="2"/>
<dbReference type="SUPFAM" id="SSF51445">
    <property type="entry name" value="(Trans)glycosidases"/>
    <property type="match status" value="1"/>
</dbReference>
<dbReference type="PANTHER" id="PTHR43730:SF1">
    <property type="entry name" value="BETA-MANNOSIDASE"/>
    <property type="match status" value="1"/>
</dbReference>
<dbReference type="SUPFAM" id="SSF49303">
    <property type="entry name" value="beta-Galactosidase/glucuronidase domain"/>
    <property type="match status" value="2"/>
</dbReference>
<dbReference type="EMBL" id="JAUSWH010000024">
    <property type="protein sequence ID" value="MDQ0458162.1"/>
    <property type="molecule type" value="Genomic_DNA"/>
</dbReference>
<accession>A0ABU0IIS0</accession>
<dbReference type="PANTHER" id="PTHR43730">
    <property type="entry name" value="BETA-MANNOSIDASE"/>
    <property type="match status" value="1"/>
</dbReference>
<dbReference type="SUPFAM" id="SSF49785">
    <property type="entry name" value="Galactose-binding domain-like"/>
    <property type="match status" value="1"/>
</dbReference>
<reference evidence="2 3" key="1">
    <citation type="submission" date="2023-07" db="EMBL/GenBank/DDBJ databases">
        <title>Genomic Encyclopedia of Type Strains, Phase IV (KMG-IV): sequencing the most valuable type-strain genomes for metagenomic binning, comparative biology and taxonomic classification.</title>
        <authorList>
            <person name="Goeker M."/>
        </authorList>
    </citation>
    <scope>NUCLEOTIDE SEQUENCE [LARGE SCALE GENOMIC DNA]</scope>
    <source>
        <strain evidence="2 3">DSM 100301</strain>
    </source>
</reference>
<keyword evidence="3" id="KW-1185">Reference proteome</keyword>
<dbReference type="Proteomes" id="UP001235269">
    <property type="component" value="Unassembled WGS sequence"/>
</dbReference>
<comment type="caution">
    <text evidence="2">The sequence shown here is derived from an EMBL/GenBank/DDBJ whole genome shotgun (WGS) entry which is preliminary data.</text>
</comment>
<dbReference type="Gene3D" id="2.60.120.260">
    <property type="entry name" value="Galactose-binding domain-like"/>
    <property type="match status" value="1"/>
</dbReference>
<evidence type="ECO:0000313" key="3">
    <source>
        <dbReference type="Proteomes" id="UP001235269"/>
    </source>
</evidence>
<gene>
    <name evidence="2" type="ORF">QO005_004521</name>
</gene>
<sequence length="814" mass="88712">MTLFLDADIRPLEAGWTLLLTEAGAHETPDTVHRAAARLAAPVPGTVAGALAKAGLFDPDHPVPLHGKDAWYFRSLKGETPGPALLRFEGLASITEIWLNGKLELTIESMFEPRDLPLELTGEDDLALCFRALDPLLSKRGPRARWRPQMMDSQGLRLIRTTLLGHMPGWCPSIHAVGPWRPISLIRPAAHAIENLRLTADLDEDGTGLLDVAFTYQGPARSLTLSVAGESVTLMADDAGHYATRLTIPAVKPWWPATHGEPALHDVSLLLDGTRHSLGLTGFRRIRLDRGDDGKDFALIVNGVKIFCRGAVWTNADITRLPGSAEDYAPWLMMAREAGMNMLRIGGTMAYESPDFFRLCDRLGLMVWQDFQFANYDYPVGDEAFAAHVRDEVTGLLSGLQGLPSLALLCGGSEIEQQAAMLGLPAGSGKTPLTDGILPQLSASLRPDVPYIGNSPSGGPLPFTVNEGVSHYYGVGAYCRPLSDARRAGIRFAAECLAFAHVPQQITLDRHLPVPPVHDPRWKARVPRDRAASWDFEDIRDHYLSELYQVDPARLRREDPARYLHLARAVTGEVLEECFAEWRRPGSCCNGALIWTFQDLLPGPGWGLIDSTGLPKPVWHAARRAFQPVRVSLTDEGLNGLSVHVVNDGAQEAALTLTLACLREGKTPAVSGTKPLSLSPRTAHSLNATDLFGAFFDTTYAYRFGPPAHDVTVATLSAADGTLISQAFHFPQGRSAARHAAKVALALEEANDGWRLRLESDRLVQSISIALEKGRPQEDFFHLAPGHPRSIRLIGTEGRPSGEVIGFGLSPQTL</sequence>
<keyword evidence="2" id="KW-0378">Hydrolase</keyword>
<dbReference type="InterPro" id="IPR050887">
    <property type="entry name" value="Beta-mannosidase_GH2"/>
</dbReference>
<evidence type="ECO:0000256" key="1">
    <source>
        <dbReference type="ARBA" id="ARBA00023295"/>
    </source>
</evidence>
<dbReference type="InterPro" id="IPR008979">
    <property type="entry name" value="Galactose-bd-like_sf"/>
</dbReference>
<dbReference type="GO" id="GO:0004567">
    <property type="term" value="F:beta-mannosidase activity"/>
    <property type="evidence" value="ECO:0007669"/>
    <property type="project" value="UniProtKB-EC"/>
</dbReference>
<keyword evidence="1 2" id="KW-0326">Glycosidase</keyword>
<evidence type="ECO:0000313" key="2">
    <source>
        <dbReference type="EMBL" id="MDQ0458162.1"/>
    </source>
</evidence>